<proteinExistence type="predicted"/>
<dbReference type="EMBL" id="UYYB01109461">
    <property type="protein sequence ID" value="VDM80667.1"/>
    <property type="molecule type" value="Genomic_DNA"/>
</dbReference>
<protein>
    <submittedName>
        <fullName evidence="1">Uncharacterized protein</fullName>
    </submittedName>
</protein>
<organism evidence="1 2">
    <name type="scientific">Strongylus vulgaris</name>
    <name type="common">Blood worm</name>
    <dbReference type="NCBI Taxonomy" id="40348"/>
    <lineage>
        <taxon>Eukaryota</taxon>
        <taxon>Metazoa</taxon>
        <taxon>Ecdysozoa</taxon>
        <taxon>Nematoda</taxon>
        <taxon>Chromadorea</taxon>
        <taxon>Rhabditida</taxon>
        <taxon>Rhabditina</taxon>
        <taxon>Rhabditomorpha</taxon>
        <taxon>Strongyloidea</taxon>
        <taxon>Strongylidae</taxon>
        <taxon>Strongylus</taxon>
    </lineage>
</organism>
<evidence type="ECO:0000313" key="2">
    <source>
        <dbReference type="Proteomes" id="UP000270094"/>
    </source>
</evidence>
<dbReference type="OrthoDB" id="1679758at2759"/>
<dbReference type="AlphaFoldDB" id="A0A3P7JWL6"/>
<sequence length="49" mass="5474">MSSSKISVKAAILRFEKGVEDSAIVREKVEIERSADMQKMKSAFSRVSL</sequence>
<reference evidence="1 2" key="1">
    <citation type="submission" date="2018-11" db="EMBL/GenBank/DDBJ databases">
        <authorList>
            <consortium name="Pathogen Informatics"/>
        </authorList>
    </citation>
    <scope>NUCLEOTIDE SEQUENCE [LARGE SCALE GENOMIC DNA]</scope>
</reference>
<keyword evidence="2" id="KW-1185">Reference proteome</keyword>
<name>A0A3P7JWL6_STRVU</name>
<evidence type="ECO:0000313" key="1">
    <source>
        <dbReference type="EMBL" id="VDM80667.1"/>
    </source>
</evidence>
<dbReference type="Proteomes" id="UP000270094">
    <property type="component" value="Unassembled WGS sequence"/>
</dbReference>
<gene>
    <name evidence="1" type="ORF">SVUK_LOCUS15665</name>
</gene>
<accession>A0A3P7JWL6</accession>